<dbReference type="EMBL" id="FXAZ01000005">
    <property type="protein sequence ID" value="SMG53622.1"/>
    <property type="molecule type" value="Genomic_DNA"/>
</dbReference>
<feature type="signal peptide" evidence="7">
    <location>
        <begin position="1"/>
        <end position="21"/>
    </location>
</feature>
<dbReference type="PANTHER" id="PTHR11804:SF84">
    <property type="entry name" value="SACCHAROLYSIN"/>
    <property type="match status" value="1"/>
</dbReference>
<comment type="cofactor">
    <cofactor evidence="6">
        <name>Zn(2+)</name>
        <dbReference type="ChEBI" id="CHEBI:29105"/>
    </cofactor>
    <text evidence="6">Binds 1 zinc ion.</text>
</comment>
<keyword evidence="2 6" id="KW-0479">Metal-binding</keyword>
<keyword evidence="5 6" id="KW-0482">Metalloprotease</keyword>
<keyword evidence="7" id="KW-0732">Signal</keyword>
<evidence type="ECO:0000256" key="2">
    <source>
        <dbReference type="ARBA" id="ARBA00022723"/>
    </source>
</evidence>
<evidence type="ECO:0000256" key="5">
    <source>
        <dbReference type="ARBA" id="ARBA00023049"/>
    </source>
</evidence>
<dbReference type="InterPro" id="IPR004438">
    <property type="entry name" value="Peptidase_M3B"/>
</dbReference>
<organism evidence="10 11">
    <name type="scientific">Paenibacillus aquistagni</name>
    <dbReference type="NCBI Taxonomy" id="1852522"/>
    <lineage>
        <taxon>Bacteria</taxon>
        <taxon>Bacillati</taxon>
        <taxon>Bacillota</taxon>
        <taxon>Bacilli</taxon>
        <taxon>Bacillales</taxon>
        <taxon>Paenibacillaceae</taxon>
        <taxon>Paenibacillus</taxon>
    </lineage>
</organism>
<evidence type="ECO:0000259" key="9">
    <source>
        <dbReference type="Pfam" id="PF08439"/>
    </source>
</evidence>
<gene>
    <name evidence="10" type="ORF">SAMN06295960_3531</name>
</gene>
<dbReference type="GO" id="GO:0006518">
    <property type="term" value="P:peptide metabolic process"/>
    <property type="evidence" value="ECO:0007669"/>
    <property type="project" value="TreeGrafter"/>
</dbReference>
<name>A0A1X7LK43_9BACL</name>
<dbReference type="InterPro" id="IPR013647">
    <property type="entry name" value="OligopepF_N_dom"/>
</dbReference>
<comment type="function">
    <text evidence="6">Has oligopeptidase activity and degrades a variety of small bioactive peptides.</text>
</comment>
<feature type="domain" description="Oligopeptidase F N-terminal" evidence="9">
    <location>
        <begin position="166"/>
        <end position="234"/>
    </location>
</feature>
<keyword evidence="1 6" id="KW-0645">Protease</keyword>
<dbReference type="Gene3D" id="1.20.140.70">
    <property type="entry name" value="Oligopeptidase f, N-terminal domain"/>
    <property type="match status" value="1"/>
</dbReference>
<dbReference type="Proteomes" id="UP000193834">
    <property type="component" value="Unassembled WGS sequence"/>
</dbReference>
<feature type="domain" description="Peptidase M3A/M3B catalytic" evidence="8">
    <location>
        <begin position="255"/>
        <end position="634"/>
    </location>
</feature>
<evidence type="ECO:0000313" key="11">
    <source>
        <dbReference type="Proteomes" id="UP000193834"/>
    </source>
</evidence>
<dbReference type="SUPFAM" id="SSF55486">
    <property type="entry name" value="Metalloproteases ('zincins'), catalytic domain"/>
    <property type="match status" value="1"/>
</dbReference>
<dbReference type="GO" id="GO:0006508">
    <property type="term" value="P:proteolysis"/>
    <property type="evidence" value="ECO:0007669"/>
    <property type="project" value="UniProtKB-KW"/>
</dbReference>
<reference evidence="10 11" key="1">
    <citation type="submission" date="2017-04" db="EMBL/GenBank/DDBJ databases">
        <authorList>
            <person name="Afonso C.L."/>
            <person name="Miller P.J."/>
            <person name="Scott M.A."/>
            <person name="Spackman E."/>
            <person name="Goraichik I."/>
            <person name="Dimitrov K.M."/>
            <person name="Suarez D.L."/>
            <person name="Swayne D.E."/>
        </authorList>
    </citation>
    <scope>NUCLEOTIDE SEQUENCE [LARGE SCALE GENOMIC DNA]</scope>
    <source>
        <strain evidence="10 11">11</strain>
    </source>
</reference>
<evidence type="ECO:0000256" key="7">
    <source>
        <dbReference type="SAM" id="SignalP"/>
    </source>
</evidence>
<proteinExistence type="inferred from homology"/>
<evidence type="ECO:0000256" key="4">
    <source>
        <dbReference type="ARBA" id="ARBA00022833"/>
    </source>
</evidence>
<protein>
    <recommendedName>
        <fullName evidence="6">Oligopeptidase F</fullName>
        <ecNumber evidence="6">3.4.24.-</ecNumber>
    </recommendedName>
</protein>
<evidence type="ECO:0000256" key="3">
    <source>
        <dbReference type="ARBA" id="ARBA00022801"/>
    </source>
</evidence>
<keyword evidence="11" id="KW-1185">Reference proteome</keyword>
<keyword evidence="3 6" id="KW-0378">Hydrolase</keyword>
<dbReference type="Pfam" id="PF01432">
    <property type="entry name" value="Peptidase_M3"/>
    <property type="match status" value="1"/>
</dbReference>
<dbReference type="AlphaFoldDB" id="A0A1X7LK43"/>
<dbReference type="Gene3D" id="1.10.287.830">
    <property type="entry name" value="putative peptidase helix hairpin domain like"/>
    <property type="match status" value="1"/>
</dbReference>
<keyword evidence="4 6" id="KW-0862">Zinc</keyword>
<dbReference type="Pfam" id="PF08439">
    <property type="entry name" value="Peptidase_M3_N"/>
    <property type="match status" value="1"/>
</dbReference>
<dbReference type="GO" id="GO:0046872">
    <property type="term" value="F:metal ion binding"/>
    <property type="evidence" value="ECO:0007669"/>
    <property type="project" value="UniProtKB-UniRule"/>
</dbReference>
<feature type="chain" id="PRO_5038640145" description="Oligopeptidase F" evidence="7">
    <location>
        <begin position="22"/>
        <end position="651"/>
    </location>
</feature>
<comment type="similarity">
    <text evidence="6">Belongs to the peptidase M3B family.</text>
</comment>
<evidence type="ECO:0000313" key="10">
    <source>
        <dbReference type="EMBL" id="SMG53622.1"/>
    </source>
</evidence>
<sequence>MPRRGLLAALTCCLLAATIPAKTTAAAMLTPTRIAERETTSEFTIYKDTRRVHMQHVTKRSEVPQEFRWKLEDLFGSSAEWDQEYALVQQLLTKIKTFEGKLNEAKTLKACFELEDDISLHTERLYVYANMRHHEDTAETSYQALSEKAAKLSVQVGEALSFITPEVLSLTDEQLDQYISNEELKAYQFTLQEMKRQKAHVLTKQEEALLAQVGNMSKAPETIYSMLNNADMKFPKVKNDKGEEVELTHGRYIQFLESRNQEVRKQAFEAMYSTYNKQRNTIAATLNANVSKNLFYSRARKYPSSLEMYLYGDNIPKEVYTNLVNTIHKHLPLMHRYMKLRQKLLKVSELHMYDLFAPIVEEFDMDITFEDAKKTVKESLKPLGEDYLVNLQQGFDEGWIDIYENEGKRTGAYSWGAYGTHPYVLLNHKDNLNSMFTLTHEMGHALHSFYSDTNLPYRDAQYTIFLAEVASTLNEALLMDYMLKKSTDVKEKMYLLAYYIDQFRTTVFRQTMFAEFELLIHEQAEKGESLTPQLLCDIYYDLNKKYYGDEMVVDKDIAIEWARIPHFYSSFYVYKYATGFSAAQSFAKQILDEGQPAVERYLGFLKSGGSDFSINILKKAGVDMSTPAPIEEGMSVLESLIEEMEKMADQL</sequence>
<dbReference type="InterPro" id="IPR042088">
    <property type="entry name" value="OligoPept_F_C"/>
</dbReference>
<dbReference type="CDD" id="cd09608">
    <property type="entry name" value="M3B_PepF"/>
    <property type="match status" value="1"/>
</dbReference>
<dbReference type="NCBIfam" id="TIGR00181">
    <property type="entry name" value="pepF"/>
    <property type="match status" value="1"/>
</dbReference>
<accession>A0A1X7LK43</accession>
<dbReference type="GO" id="GO:0004222">
    <property type="term" value="F:metalloendopeptidase activity"/>
    <property type="evidence" value="ECO:0007669"/>
    <property type="project" value="UniProtKB-UniRule"/>
</dbReference>
<dbReference type="PANTHER" id="PTHR11804">
    <property type="entry name" value="PROTEASE M3 THIMET OLIGOPEPTIDASE-RELATED"/>
    <property type="match status" value="1"/>
</dbReference>
<dbReference type="EC" id="3.4.24.-" evidence="6"/>
<evidence type="ECO:0000259" key="8">
    <source>
        <dbReference type="Pfam" id="PF01432"/>
    </source>
</evidence>
<dbReference type="InterPro" id="IPR001567">
    <property type="entry name" value="Pept_M3A_M3B_dom"/>
</dbReference>
<dbReference type="Gene3D" id="1.10.1370.20">
    <property type="entry name" value="Oligoendopeptidase f, C-terminal domain"/>
    <property type="match status" value="1"/>
</dbReference>
<dbReference type="InterPro" id="IPR045090">
    <property type="entry name" value="Pept_M3A_M3B"/>
</dbReference>
<evidence type="ECO:0000256" key="6">
    <source>
        <dbReference type="RuleBase" id="RU368091"/>
    </source>
</evidence>
<evidence type="ECO:0000256" key="1">
    <source>
        <dbReference type="ARBA" id="ARBA00022670"/>
    </source>
</evidence>
<dbReference type="STRING" id="1852522.SAMN06295960_3531"/>